<keyword evidence="1 3" id="KW-0056">Arginine metabolism</keyword>
<dbReference type="SUPFAM" id="SSF55909">
    <property type="entry name" value="Pentein"/>
    <property type="match status" value="1"/>
</dbReference>
<comment type="subunit">
    <text evidence="3">Homodimer.</text>
</comment>
<proteinExistence type="inferred from homology"/>
<evidence type="ECO:0000256" key="3">
    <source>
        <dbReference type="HAMAP-Rule" id="MF_01172"/>
    </source>
</evidence>
<evidence type="ECO:0000256" key="1">
    <source>
        <dbReference type="ARBA" id="ARBA00022503"/>
    </source>
</evidence>
<comment type="function">
    <text evidence="3">Catalyzes the hydrolysis of N(2)-succinylarginine into N(2)-succinylornithine, ammonia and CO(2).</text>
</comment>
<dbReference type="Proteomes" id="UP000609530">
    <property type="component" value="Unassembled WGS sequence"/>
</dbReference>
<keyword evidence="7" id="KW-1185">Reference proteome</keyword>
<feature type="active site" evidence="3">
    <location>
        <position position="174"/>
    </location>
</feature>
<protein>
    <recommendedName>
        <fullName evidence="3 4">N-succinylarginine dihydrolase</fullName>
        <ecNumber evidence="3 4">3.5.3.23</ecNumber>
    </recommendedName>
</protein>
<dbReference type="Gene3D" id="3.75.10.20">
    <property type="entry name" value="Succinylarginine dihydrolase"/>
    <property type="match status" value="1"/>
</dbReference>
<dbReference type="GO" id="GO:0009015">
    <property type="term" value="F:N-succinylarginine dihydrolase activity"/>
    <property type="evidence" value="ECO:0007669"/>
    <property type="project" value="UniProtKB-EC"/>
</dbReference>
<feature type="binding site" evidence="3">
    <location>
        <position position="252"/>
    </location>
    <ligand>
        <name>substrate</name>
    </ligand>
</feature>
<keyword evidence="2 3" id="KW-0378">Hydrolase</keyword>
<dbReference type="InterPro" id="IPR007079">
    <property type="entry name" value="SuccinylArg_d-Hdrlase_AstB"/>
</dbReference>
<feature type="region of interest" description="Disordered" evidence="5">
    <location>
        <begin position="23"/>
        <end position="43"/>
    </location>
</feature>
<dbReference type="PANTHER" id="PTHR30420:SF2">
    <property type="entry name" value="N-SUCCINYLARGININE DIHYDROLASE"/>
    <property type="match status" value="1"/>
</dbReference>
<dbReference type="NCBIfam" id="NF009789">
    <property type="entry name" value="PRK13281.1"/>
    <property type="match status" value="1"/>
</dbReference>
<sequence length="449" mass="48836">MKSYEVNFDGLVGPTHNYGGLSYGNVASQSNSQQGSNPREAARQGLAKMKALADMGFKQGVLAPQERPDVAALRRLGFSGSDAEVIQRAAREAMPLLVASCSASSMWVANAATVSPSADTADGRVHFTAANLNCKYHRSIEHPTTSRVLGAMFSDAQYFAHHAALPAVAQFGDEGAANHTRFCRSYGEAGVEFFVYGRSAFDSRYPAPQKYPARQTLEASQAVARLHGLSDDGVVYAQQNPAVIDQGVFHNDVISVGNGEVLFYHEDAFLQTDTVLGQLRAKLASKGGNFQAICVPRAAVTVEDAVRSYLFNSQLLSREDGSMLLVVPEECRNNERVWAYLGQLTSQGGPVKEVKVFDLKQSMQNGGGPACLRLRVALKETELAAVNQGVIMTAPLYDTLVQWVDKHYRDRLGEADLADPQLLLECRTALDELTQILKLGSVYPFQRQP</sequence>
<dbReference type="EMBL" id="JABWRZ020000001">
    <property type="protein sequence ID" value="MBV4490500.1"/>
    <property type="molecule type" value="Genomic_DNA"/>
</dbReference>
<feature type="active site" evidence="3">
    <location>
        <position position="250"/>
    </location>
</feature>
<comment type="caution">
    <text evidence="6">The sequence shown here is derived from an EMBL/GenBank/DDBJ whole genome shotgun (WGS) entry which is preliminary data.</text>
</comment>
<evidence type="ECO:0000256" key="4">
    <source>
        <dbReference type="NCBIfam" id="TIGR03241"/>
    </source>
</evidence>
<dbReference type="HAMAP" id="MF_01172">
    <property type="entry name" value="AstB"/>
    <property type="match status" value="1"/>
</dbReference>
<feature type="binding site" evidence="3">
    <location>
        <position position="110"/>
    </location>
    <ligand>
        <name>substrate</name>
    </ligand>
</feature>
<name>A0ABS6Q8I8_9PSED</name>
<evidence type="ECO:0000256" key="2">
    <source>
        <dbReference type="ARBA" id="ARBA00022801"/>
    </source>
</evidence>
<dbReference type="PANTHER" id="PTHR30420">
    <property type="entry name" value="N-SUCCINYLARGININE DIHYDROLASE"/>
    <property type="match status" value="1"/>
</dbReference>
<evidence type="ECO:0000313" key="6">
    <source>
        <dbReference type="EMBL" id="MBV4490500.1"/>
    </source>
</evidence>
<feature type="binding site" evidence="3">
    <location>
        <begin position="137"/>
        <end position="138"/>
    </location>
    <ligand>
        <name>substrate</name>
    </ligand>
</feature>
<reference evidence="6 7" key="1">
    <citation type="journal article" date="2020" name="Microorganisms">
        <title>Reliable Identification of Environmental Pseudomonas Isolates Using the rpoD Gene.</title>
        <authorList>
            <consortium name="The Broad Institute Genome Sequencing Platform"/>
            <person name="Girard L."/>
            <person name="Lood C."/>
            <person name="Rokni-Zadeh H."/>
            <person name="van Noort V."/>
            <person name="Lavigne R."/>
            <person name="De Mot R."/>
        </authorList>
    </citation>
    <scope>NUCLEOTIDE SEQUENCE [LARGE SCALE GENOMIC DNA]</scope>
    <source>
        <strain evidence="6 7">RD9SR1</strain>
    </source>
</reference>
<comment type="pathway">
    <text evidence="3">Amino-acid degradation; L-arginine degradation via AST pathway; L-glutamate and succinate from L-arginine: step 2/5.</text>
</comment>
<comment type="catalytic activity">
    <reaction evidence="3">
        <text>N(2)-succinyl-L-arginine + 2 H2O + 2 H(+) = N(2)-succinyl-L-ornithine + 2 NH4(+) + CO2</text>
        <dbReference type="Rhea" id="RHEA:19533"/>
        <dbReference type="ChEBI" id="CHEBI:15377"/>
        <dbReference type="ChEBI" id="CHEBI:15378"/>
        <dbReference type="ChEBI" id="CHEBI:16526"/>
        <dbReference type="ChEBI" id="CHEBI:28938"/>
        <dbReference type="ChEBI" id="CHEBI:58241"/>
        <dbReference type="ChEBI" id="CHEBI:58514"/>
        <dbReference type="EC" id="3.5.3.23"/>
    </reaction>
</comment>
<feature type="compositionally biased region" description="Polar residues" evidence="5">
    <location>
        <begin position="25"/>
        <end position="37"/>
    </location>
</feature>
<feature type="active site" description="Nucleophile" evidence="3">
    <location>
        <position position="371"/>
    </location>
</feature>
<gene>
    <name evidence="3 6" type="primary">astB</name>
    <name evidence="6" type="ORF">HU760_007795</name>
</gene>
<evidence type="ECO:0000256" key="5">
    <source>
        <dbReference type="SAM" id="MobiDB-lite"/>
    </source>
</evidence>
<feature type="binding site" evidence="3">
    <location>
        <begin position="19"/>
        <end position="28"/>
    </location>
    <ligand>
        <name>substrate</name>
    </ligand>
</feature>
<accession>A0ABS6Q8I8</accession>
<comment type="similarity">
    <text evidence="3">Belongs to the succinylarginine dihydrolase family.</text>
</comment>
<dbReference type="Pfam" id="PF04996">
    <property type="entry name" value="AstB"/>
    <property type="match status" value="1"/>
</dbReference>
<organism evidence="6 7">
    <name type="scientific">Pseudomonas oryzicola</name>
    <dbReference type="NCBI Taxonomy" id="485876"/>
    <lineage>
        <taxon>Bacteria</taxon>
        <taxon>Pseudomonadati</taxon>
        <taxon>Pseudomonadota</taxon>
        <taxon>Gammaproteobacteria</taxon>
        <taxon>Pseudomonadales</taxon>
        <taxon>Pseudomonadaceae</taxon>
        <taxon>Pseudomonas</taxon>
    </lineage>
</organism>
<dbReference type="InterPro" id="IPR037031">
    <property type="entry name" value="AstB_sf"/>
</dbReference>
<evidence type="ECO:0000313" key="7">
    <source>
        <dbReference type="Proteomes" id="UP000609530"/>
    </source>
</evidence>
<dbReference type="EC" id="3.5.3.23" evidence="3 4"/>
<feature type="binding site" evidence="3">
    <location>
        <position position="365"/>
    </location>
    <ligand>
        <name>substrate</name>
    </ligand>
</feature>
<feature type="binding site" evidence="3">
    <location>
        <position position="214"/>
    </location>
    <ligand>
        <name>substrate</name>
    </ligand>
</feature>
<dbReference type="RefSeq" id="WP_186676399.1">
    <property type="nucleotide sequence ID" value="NZ_JABWRZ020000001.1"/>
</dbReference>
<dbReference type="NCBIfam" id="TIGR03241">
    <property type="entry name" value="arg_catab_astB"/>
    <property type="match status" value="1"/>
</dbReference>